<evidence type="ECO:0000256" key="1">
    <source>
        <dbReference type="SAM" id="MobiDB-lite"/>
    </source>
</evidence>
<accession>A0A0B2UNH3</accession>
<evidence type="ECO:0000313" key="2">
    <source>
        <dbReference type="EMBL" id="KHN70918.1"/>
    </source>
</evidence>
<name>A0A0B2UNH3_TOXCA</name>
<dbReference type="AlphaFoldDB" id="A0A0B2UNH3"/>
<keyword evidence="3" id="KW-1185">Reference proteome</keyword>
<organism evidence="2 3">
    <name type="scientific">Toxocara canis</name>
    <name type="common">Canine roundworm</name>
    <dbReference type="NCBI Taxonomy" id="6265"/>
    <lineage>
        <taxon>Eukaryota</taxon>
        <taxon>Metazoa</taxon>
        <taxon>Ecdysozoa</taxon>
        <taxon>Nematoda</taxon>
        <taxon>Chromadorea</taxon>
        <taxon>Rhabditida</taxon>
        <taxon>Spirurina</taxon>
        <taxon>Ascaridomorpha</taxon>
        <taxon>Ascaridoidea</taxon>
        <taxon>Toxocaridae</taxon>
        <taxon>Toxocara</taxon>
    </lineage>
</organism>
<dbReference type="EMBL" id="JPKZ01022847">
    <property type="protein sequence ID" value="KHN70918.1"/>
    <property type="molecule type" value="Genomic_DNA"/>
</dbReference>
<comment type="caution">
    <text evidence="2">The sequence shown here is derived from an EMBL/GenBank/DDBJ whole genome shotgun (WGS) entry which is preliminary data.</text>
</comment>
<dbReference type="OrthoDB" id="5791708at2759"/>
<feature type="region of interest" description="Disordered" evidence="1">
    <location>
        <begin position="1"/>
        <end position="67"/>
    </location>
</feature>
<sequence length="119" mass="13197">MQNTGGNPNQPMYYQQSQGGGGMGMAYPGMGEQQRQQSMMGMQGGMMTSSGGVPSQQMYGGPMQGVPQRTYGARVQQVKKEEMFEAQRQKLVRLSSALKSFEWMCSVSDPRLLKKPEKF</sequence>
<protein>
    <submittedName>
        <fullName evidence="2">Uncharacterized protein</fullName>
    </submittedName>
</protein>
<evidence type="ECO:0000313" key="3">
    <source>
        <dbReference type="Proteomes" id="UP000031036"/>
    </source>
</evidence>
<reference evidence="2 3" key="1">
    <citation type="submission" date="2014-11" db="EMBL/GenBank/DDBJ databases">
        <title>Genetic blueprint of the zoonotic pathogen Toxocara canis.</title>
        <authorList>
            <person name="Zhu X.-Q."/>
            <person name="Korhonen P.K."/>
            <person name="Cai H."/>
            <person name="Young N.D."/>
            <person name="Nejsum P."/>
            <person name="von Samson-Himmelstjerna G."/>
            <person name="Boag P.R."/>
            <person name="Tan P."/>
            <person name="Li Q."/>
            <person name="Min J."/>
            <person name="Yang Y."/>
            <person name="Wang X."/>
            <person name="Fang X."/>
            <person name="Hall R.S."/>
            <person name="Hofmann A."/>
            <person name="Sternberg P.W."/>
            <person name="Jex A.R."/>
            <person name="Gasser R.B."/>
        </authorList>
    </citation>
    <scope>NUCLEOTIDE SEQUENCE [LARGE SCALE GENOMIC DNA]</scope>
    <source>
        <strain evidence="2">PN_DK_2014</strain>
    </source>
</reference>
<dbReference type="Proteomes" id="UP000031036">
    <property type="component" value="Unassembled WGS sequence"/>
</dbReference>
<gene>
    <name evidence="2" type="ORF">Tcan_12040</name>
</gene>
<proteinExistence type="predicted"/>
<feature type="compositionally biased region" description="Low complexity" evidence="1">
    <location>
        <begin position="25"/>
        <end position="52"/>
    </location>
</feature>